<accession>A0A8T5GE98</accession>
<comment type="caution">
    <text evidence="3">The sequence shown here is derived from an EMBL/GenBank/DDBJ whole genome shotgun (WGS) entry which is preliminary data.</text>
</comment>
<feature type="transmembrane region" description="Helical" evidence="1">
    <location>
        <begin position="51"/>
        <end position="71"/>
    </location>
</feature>
<dbReference type="PROSITE" id="PS50850">
    <property type="entry name" value="MFS"/>
    <property type="match status" value="1"/>
</dbReference>
<organism evidence="3 4">
    <name type="scientific">Candidatus Iainarchaeum sp</name>
    <dbReference type="NCBI Taxonomy" id="3101447"/>
    <lineage>
        <taxon>Archaea</taxon>
        <taxon>Candidatus Iainarchaeota</taxon>
        <taxon>Candidatus Iainarchaeia</taxon>
        <taxon>Candidatus Iainarchaeales</taxon>
        <taxon>Candidatus Iainarchaeaceae</taxon>
        <taxon>Candidatus Iainarchaeum</taxon>
    </lineage>
</organism>
<dbReference type="InterPro" id="IPR020846">
    <property type="entry name" value="MFS_dom"/>
</dbReference>
<feature type="transmembrane region" description="Helical" evidence="1">
    <location>
        <begin position="103"/>
        <end position="123"/>
    </location>
</feature>
<dbReference type="EMBL" id="JABJNZ010000026">
    <property type="protein sequence ID" value="MBT4870291.1"/>
    <property type="molecule type" value="Genomic_DNA"/>
</dbReference>
<keyword evidence="1" id="KW-0472">Membrane</keyword>
<evidence type="ECO:0000313" key="3">
    <source>
        <dbReference type="EMBL" id="MBT4870291.1"/>
    </source>
</evidence>
<dbReference type="PANTHER" id="PTHR23526:SF2">
    <property type="entry name" value="MAJOR FACILITATOR SUPERFAMILY (MFS) PROFILE DOMAIN-CONTAINING PROTEIN"/>
    <property type="match status" value="1"/>
</dbReference>
<dbReference type="InterPro" id="IPR052528">
    <property type="entry name" value="Sugar_transport-like"/>
</dbReference>
<feature type="transmembrane region" description="Helical" evidence="1">
    <location>
        <begin position="242"/>
        <end position="264"/>
    </location>
</feature>
<feature type="transmembrane region" description="Helical" evidence="1">
    <location>
        <begin position="144"/>
        <end position="163"/>
    </location>
</feature>
<dbReference type="SUPFAM" id="SSF103473">
    <property type="entry name" value="MFS general substrate transporter"/>
    <property type="match status" value="1"/>
</dbReference>
<feature type="transmembrane region" description="Helical" evidence="1">
    <location>
        <begin position="169"/>
        <end position="187"/>
    </location>
</feature>
<dbReference type="Pfam" id="PF07690">
    <property type="entry name" value="MFS_1"/>
    <property type="match status" value="1"/>
</dbReference>
<dbReference type="Proteomes" id="UP000722459">
    <property type="component" value="Unassembled WGS sequence"/>
</dbReference>
<feature type="transmembrane region" description="Helical" evidence="1">
    <location>
        <begin position="80"/>
        <end position="97"/>
    </location>
</feature>
<gene>
    <name evidence="3" type="ORF">HON47_01850</name>
</gene>
<keyword evidence="1" id="KW-0812">Transmembrane</keyword>
<proteinExistence type="predicted"/>
<feature type="transmembrane region" description="Helical" evidence="1">
    <location>
        <begin position="20"/>
        <end position="45"/>
    </location>
</feature>
<evidence type="ECO:0000259" key="2">
    <source>
        <dbReference type="PROSITE" id="PS50850"/>
    </source>
</evidence>
<feature type="transmembrane region" description="Helical" evidence="1">
    <location>
        <begin position="214"/>
        <end position="236"/>
    </location>
</feature>
<feature type="transmembrane region" description="Helical" evidence="1">
    <location>
        <begin position="276"/>
        <end position="298"/>
    </location>
</feature>
<dbReference type="InterPro" id="IPR036259">
    <property type="entry name" value="MFS_trans_sf"/>
</dbReference>
<dbReference type="InterPro" id="IPR011701">
    <property type="entry name" value="MFS"/>
</dbReference>
<evidence type="ECO:0000256" key="1">
    <source>
        <dbReference type="SAM" id="Phobius"/>
    </source>
</evidence>
<evidence type="ECO:0000313" key="4">
    <source>
        <dbReference type="Proteomes" id="UP000722459"/>
    </source>
</evidence>
<dbReference type="AlphaFoldDB" id="A0A8T5GE98"/>
<feature type="transmembrane region" description="Helical" evidence="1">
    <location>
        <begin position="338"/>
        <end position="371"/>
    </location>
</feature>
<sequence length="372" mass="41583">MESHKHFHMLQNKEVDELYVSLGLRAFSFGLISVFIPLFLLNLGYGLVEVFVFFTFTSIFHVIALIPAAYLSSKFGLKHTIIFSQPFLIAYFVLLYFLEQFPIPLILIAFFVGVYSGMFWLAFHADFAENSDKEDKGKEVAMGNVITSLLSAAAPIVGSLIIVYLDFSYLLIFVTIIITVSVIPLLITKDKKEPTDFSIKKIFANRNKHHSIGYFGYGLYARSFTLFWPLILFSILGSYVTLGLITTSLLIFSFVATIIFGSFFDKKKKNFIAGSIFIGGIIWIVRLFVSTTIVAFIVDSIHGLVKPSVEISLDATSYTNAGKNAVDYIIYREATLHAGIMVCMITVVIFPIVQIGLIFAAIGSFMMIALLK</sequence>
<keyword evidence="1" id="KW-1133">Transmembrane helix</keyword>
<dbReference type="GO" id="GO:0022857">
    <property type="term" value="F:transmembrane transporter activity"/>
    <property type="evidence" value="ECO:0007669"/>
    <property type="project" value="InterPro"/>
</dbReference>
<dbReference type="Gene3D" id="1.20.1250.20">
    <property type="entry name" value="MFS general substrate transporter like domains"/>
    <property type="match status" value="1"/>
</dbReference>
<feature type="domain" description="Major facilitator superfamily (MFS) profile" evidence="2">
    <location>
        <begin position="1"/>
        <end position="192"/>
    </location>
</feature>
<dbReference type="PANTHER" id="PTHR23526">
    <property type="entry name" value="INTEGRAL MEMBRANE TRANSPORT PROTEIN-RELATED"/>
    <property type="match status" value="1"/>
</dbReference>
<protein>
    <submittedName>
        <fullName evidence="3">MFS transporter</fullName>
    </submittedName>
</protein>
<name>A0A8T5GE98_9ARCH</name>
<reference evidence="3" key="1">
    <citation type="journal article" date="2021" name="ISME J.">
        <title>Mercury methylation by metabolically versatile and cosmopolitan marine bacteria.</title>
        <authorList>
            <person name="Lin H."/>
            <person name="Ascher D.B."/>
            <person name="Myung Y."/>
            <person name="Lamborg C.H."/>
            <person name="Hallam S.J."/>
            <person name="Gionfriddo C.M."/>
            <person name="Holt K.E."/>
            <person name="Moreau J.W."/>
        </authorList>
    </citation>
    <scope>NUCLEOTIDE SEQUENCE</scope>
    <source>
        <strain evidence="3">SI075_bin30</strain>
    </source>
</reference>